<keyword evidence="2" id="KW-1185">Reference proteome</keyword>
<dbReference type="Proteomes" id="UP001215598">
    <property type="component" value="Unassembled WGS sequence"/>
</dbReference>
<evidence type="ECO:0000313" key="1">
    <source>
        <dbReference type="EMBL" id="KAJ7729754.1"/>
    </source>
</evidence>
<dbReference type="AlphaFoldDB" id="A0AAD7HWH0"/>
<evidence type="ECO:0000313" key="2">
    <source>
        <dbReference type="Proteomes" id="UP001215598"/>
    </source>
</evidence>
<name>A0AAD7HWH0_9AGAR</name>
<organism evidence="1 2">
    <name type="scientific">Mycena metata</name>
    <dbReference type="NCBI Taxonomy" id="1033252"/>
    <lineage>
        <taxon>Eukaryota</taxon>
        <taxon>Fungi</taxon>
        <taxon>Dikarya</taxon>
        <taxon>Basidiomycota</taxon>
        <taxon>Agaricomycotina</taxon>
        <taxon>Agaricomycetes</taxon>
        <taxon>Agaricomycetidae</taxon>
        <taxon>Agaricales</taxon>
        <taxon>Marasmiineae</taxon>
        <taxon>Mycenaceae</taxon>
        <taxon>Mycena</taxon>
    </lineage>
</organism>
<dbReference type="EMBL" id="JARKIB010000163">
    <property type="protein sequence ID" value="KAJ7729754.1"/>
    <property type="molecule type" value="Genomic_DNA"/>
</dbReference>
<sequence>MPACLAFYAQMADLGPVHSARATRSPPAHTVSVGLRARPLCPYVPIAAIFVCLFGLDHTRYLHTLEFRVGLGRYSRTSCGLFSAVYCHLFIPVSWPGNPAWALSIRAYSSRLFGSSFFLFFVPFVVSSRLPVFPPLPEVVIPLGGGMVASGAVAHCGRYLGTTLTGIQPHAPAGRELPSHLCRHGRARAFAGAARVGAYTAPSRGRLFASRTSARSHIALAGTALPSSCLWSTFPRLCPRMSVYIFVGSNLCGFAPTQVSVAAQLFRYCQYGTRPVSWPDRGFLRGLACVQILRGSYSYSYVYIRDIPPLTVPRVLLCPAPYPRTPRARRGLHPCAPSVPFRARLPLLTLPYSIDHAPPGTRPWSSTEQRFIVPALCLPSRKGPPGFSYQLLFIQQQRKPFGSAVINMLRATGIKPLPATKTTSPPAVSSLPALTPSDYLLSYPARTRTLLPCAYPYSLTRHIPILSLPGAYPYSLTRARTRTLLPGVYPYSLYPARTRTLLPGAYPPVLSYLVVPDAPCAAGHTCRGINIPAHSYCTRPTRPGTEDFFLTYLPPNGVRIVTLGSSAIRARGPLSRTGAA</sequence>
<comment type="caution">
    <text evidence="1">The sequence shown here is derived from an EMBL/GenBank/DDBJ whole genome shotgun (WGS) entry which is preliminary data.</text>
</comment>
<proteinExistence type="predicted"/>
<gene>
    <name evidence="1" type="ORF">B0H16DRAFT_1893771</name>
</gene>
<reference evidence="1" key="1">
    <citation type="submission" date="2023-03" db="EMBL/GenBank/DDBJ databases">
        <title>Massive genome expansion in bonnet fungi (Mycena s.s.) driven by repeated elements and novel gene families across ecological guilds.</title>
        <authorList>
            <consortium name="Lawrence Berkeley National Laboratory"/>
            <person name="Harder C.B."/>
            <person name="Miyauchi S."/>
            <person name="Viragh M."/>
            <person name="Kuo A."/>
            <person name="Thoen E."/>
            <person name="Andreopoulos B."/>
            <person name="Lu D."/>
            <person name="Skrede I."/>
            <person name="Drula E."/>
            <person name="Henrissat B."/>
            <person name="Morin E."/>
            <person name="Kohler A."/>
            <person name="Barry K."/>
            <person name="LaButti K."/>
            <person name="Morin E."/>
            <person name="Salamov A."/>
            <person name="Lipzen A."/>
            <person name="Mereny Z."/>
            <person name="Hegedus B."/>
            <person name="Baldrian P."/>
            <person name="Stursova M."/>
            <person name="Weitz H."/>
            <person name="Taylor A."/>
            <person name="Grigoriev I.V."/>
            <person name="Nagy L.G."/>
            <person name="Martin F."/>
            <person name="Kauserud H."/>
        </authorList>
    </citation>
    <scope>NUCLEOTIDE SEQUENCE</scope>
    <source>
        <strain evidence="1">CBHHK182m</strain>
    </source>
</reference>
<accession>A0AAD7HWH0</accession>
<protein>
    <submittedName>
        <fullName evidence="1">Uncharacterized protein</fullName>
    </submittedName>
</protein>